<dbReference type="Proteomes" id="UP000540698">
    <property type="component" value="Unassembled WGS sequence"/>
</dbReference>
<dbReference type="EMBL" id="JAAXOS010000032">
    <property type="protein sequence ID" value="NKY31382.1"/>
    <property type="molecule type" value="Genomic_DNA"/>
</dbReference>
<dbReference type="Gene3D" id="1.10.3210.10">
    <property type="entry name" value="Hypothetical protein af1432"/>
    <property type="match status" value="1"/>
</dbReference>
<comment type="caution">
    <text evidence="2">The sequence shown here is derived from an EMBL/GenBank/DDBJ whole genome shotgun (WGS) entry which is preliminary data.</text>
</comment>
<accession>A0A7X6LCA0</accession>
<evidence type="ECO:0000259" key="1">
    <source>
        <dbReference type="Pfam" id="PF01966"/>
    </source>
</evidence>
<reference evidence="2 3" key="1">
    <citation type="submission" date="2020-04" db="EMBL/GenBank/DDBJ databases">
        <title>MicrobeNet Type strains.</title>
        <authorList>
            <person name="Nicholson A.C."/>
        </authorList>
    </citation>
    <scope>NUCLEOTIDE SEQUENCE [LARGE SCALE GENOMIC DNA]</scope>
    <source>
        <strain evidence="2 3">DSM 44956</strain>
    </source>
</reference>
<evidence type="ECO:0000313" key="2">
    <source>
        <dbReference type="EMBL" id="NKY31382.1"/>
    </source>
</evidence>
<dbReference type="RefSeq" id="WP_062977714.1">
    <property type="nucleotide sequence ID" value="NZ_JAAXOS010000032.1"/>
</dbReference>
<organism evidence="2 3">
    <name type="scientific">Nocardia gamkensis</name>
    <dbReference type="NCBI Taxonomy" id="352869"/>
    <lineage>
        <taxon>Bacteria</taxon>
        <taxon>Bacillati</taxon>
        <taxon>Actinomycetota</taxon>
        <taxon>Actinomycetes</taxon>
        <taxon>Mycobacteriales</taxon>
        <taxon>Nocardiaceae</taxon>
        <taxon>Nocardia</taxon>
    </lineage>
</organism>
<dbReference type="CDD" id="cd00077">
    <property type="entry name" value="HDc"/>
    <property type="match status" value="1"/>
</dbReference>
<dbReference type="InterPro" id="IPR003607">
    <property type="entry name" value="HD/PDEase_dom"/>
</dbReference>
<keyword evidence="3" id="KW-1185">Reference proteome</keyword>
<dbReference type="Pfam" id="PF01966">
    <property type="entry name" value="HD"/>
    <property type="match status" value="1"/>
</dbReference>
<evidence type="ECO:0000313" key="3">
    <source>
        <dbReference type="Proteomes" id="UP000540698"/>
    </source>
</evidence>
<dbReference type="AlphaFoldDB" id="A0A7X6LCA0"/>
<feature type="domain" description="HD" evidence="1">
    <location>
        <begin position="30"/>
        <end position="129"/>
    </location>
</feature>
<sequence length="182" mass="20550">MSSNDLHDEVEARLAPWQQQLGSDRAAYTNHVLRVLTLCDLLAADQQPRPSTREEFLTAAVLHDIGIWSAGSFDYLAPSCDQARAWLASIDRDDSTGLVVSMIDQHHKLRPAGPPHDPVEIFRRADAIDVERGLLGRFGISRGTYRDLAKRYPNHGFHRRLVSLAARRLRTHPTSPLPMLKW</sequence>
<proteinExistence type="predicted"/>
<name>A0A7X6LCA0_9NOCA</name>
<gene>
    <name evidence="2" type="ORF">HGB38_35115</name>
</gene>
<protein>
    <recommendedName>
        <fullName evidence="1">HD domain-containing protein</fullName>
    </recommendedName>
</protein>
<dbReference type="SUPFAM" id="SSF109604">
    <property type="entry name" value="HD-domain/PDEase-like"/>
    <property type="match status" value="1"/>
</dbReference>
<dbReference type="InterPro" id="IPR006674">
    <property type="entry name" value="HD_domain"/>
</dbReference>